<comment type="cofactor">
    <cofactor evidence="1 5">
        <name>NADP(+)</name>
        <dbReference type="ChEBI" id="CHEBI:58349"/>
    </cofactor>
</comment>
<keyword evidence="4 5" id="KW-0456">Lyase</keyword>
<dbReference type="Gene3D" id="3.90.25.10">
    <property type="entry name" value="UDP-galactose 4-epimerase, domain 1"/>
    <property type="match status" value="1"/>
</dbReference>
<comment type="catalytic activity">
    <reaction evidence="5">
        <text>GDP-alpha-D-mannose = GDP-4-dehydro-alpha-D-rhamnose + H2O</text>
        <dbReference type="Rhea" id="RHEA:23820"/>
        <dbReference type="ChEBI" id="CHEBI:15377"/>
        <dbReference type="ChEBI" id="CHEBI:57527"/>
        <dbReference type="ChEBI" id="CHEBI:57964"/>
        <dbReference type="EC" id="4.2.1.47"/>
    </reaction>
</comment>
<dbReference type="InterPro" id="IPR006368">
    <property type="entry name" value="GDP_Man_deHydtase"/>
</dbReference>
<evidence type="ECO:0000313" key="7">
    <source>
        <dbReference type="EMBL" id="MFG3817861.1"/>
    </source>
</evidence>
<name>A0ABW7CD83_9CYAN</name>
<dbReference type="Pfam" id="PF16363">
    <property type="entry name" value="GDP_Man_Dehyd"/>
    <property type="match status" value="1"/>
</dbReference>
<organism evidence="7 8">
    <name type="scientific">Limnothrix redekei LRLZ20PSL1</name>
    <dbReference type="NCBI Taxonomy" id="3112953"/>
    <lineage>
        <taxon>Bacteria</taxon>
        <taxon>Bacillati</taxon>
        <taxon>Cyanobacteriota</taxon>
        <taxon>Cyanophyceae</taxon>
        <taxon>Pseudanabaenales</taxon>
        <taxon>Pseudanabaenaceae</taxon>
        <taxon>Limnothrix</taxon>
    </lineage>
</organism>
<dbReference type="EMBL" id="JAZAQF010000057">
    <property type="protein sequence ID" value="MFG3817861.1"/>
    <property type="molecule type" value="Genomic_DNA"/>
</dbReference>
<evidence type="ECO:0000259" key="6">
    <source>
        <dbReference type="Pfam" id="PF16363"/>
    </source>
</evidence>
<dbReference type="SUPFAM" id="SSF51735">
    <property type="entry name" value="NAD(P)-binding Rossmann-fold domains"/>
    <property type="match status" value="1"/>
</dbReference>
<evidence type="ECO:0000256" key="4">
    <source>
        <dbReference type="ARBA" id="ARBA00023239"/>
    </source>
</evidence>
<evidence type="ECO:0000256" key="1">
    <source>
        <dbReference type="ARBA" id="ARBA00001937"/>
    </source>
</evidence>
<feature type="domain" description="NAD(P)-binding" evidence="6">
    <location>
        <begin position="8"/>
        <end position="323"/>
    </location>
</feature>
<dbReference type="GO" id="GO:0008446">
    <property type="term" value="F:GDP-mannose 4,6-dehydratase activity"/>
    <property type="evidence" value="ECO:0007669"/>
    <property type="project" value="UniProtKB-EC"/>
</dbReference>
<dbReference type="Proteomes" id="UP001604335">
    <property type="component" value="Unassembled WGS sequence"/>
</dbReference>
<evidence type="ECO:0000256" key="3">
    <source>
        <dbReference type="ARBA" id="ARBA00011989"/>
    </source>
</evidence>
<dbReference type="EC" id="4.2.1.47" evidence="3 5"/>
<dbReference type="HAMAP" id="MF_00955">
    <property type="entry name" value="GDP_Man_dehydratase"/>
    <property type="match status" value="1"/>
</dbReference>
<evidence type="ECO:0000256" key="5">
    <source>
        <dbReference type="HAMAP-Rule" id="MF_00955"/>
    </source>
</evidence>
<evidence type="ECO:0000256" key="2">
    <source>
        <dbReference type="ARBA" id="ARBA00009263"/>
    </source>
</evidence>
<keyword evidence="5" id="KW-0521">NADP</keyword>
<reference evidence="8" key="1">
    <citation type="journal article" date="2024" name="Algal Res.">
        <title>Biochemical, toxicological and genomic investigation of a high-biomass producing Limnothrix strain isolated from Italian shallow drinking water reservoir.</title>
        <authorList>
            <person name="Simonazzi M."/>
            <person name="Shishido T.K."/>
            <person name="Delbaje E."/>
            <person name="Wahlsten M."/>
            <person name="Fewer D.P."/>
            <person name="Sivonen K."/>
            <person name="Pezzolesi L."/>
            <person name="Pistocchi R."/>
        </authorList>
    </citation>
    <scope>NUCLEOTIDE SEQUENCE [LARGE SCALE GENOMIC DNA]</scope>
    <source>
        <strain evidence="8">LRLZ20PSL1</strain>
    </source>
</reference>
<dbReference type="InterPro" id="IPR016040">
    <property type="entry name" value="NAD(P)-bd_dom"/>
</dbReference>
<gene>
    <name evidence="5 7" type="primary">gmd</name>
    <name evidence="7" type="ORF">VPK24_09455</name>
</gene>
<dbReference type="PANTHER" id="PTHR43715">
    <property type="entry name" value="GDP-MANNOSE 4,6-DEHYDRATASE"/>
    <property type="match status" value="1"/>
</dbReference>
<dbReference type="Gene3D" id="3.40.50.720">
    <property type="entry name" value="NAD(P)-binding Rossmann-like Domain"/>
    <property type="match status" value="1"/>
</dbReference>
<evidence type="ECO:0000313" key="8">
    <source>
        <dbReference type="Proteomes" id="UP001604335"/>
    </source>
</evidence>
<dbReference type="NCBIfam" id="TIGR01472">
    <property type="entry name" value="gmd"/>
    <property type="match status" value="1"/>
</dbReference>
<protein>
    <recommendedName>
        <fullName evidence="3 5">GDP-mannose 4,6-dehydratase</fullName>
        <ecNumber evidence="3 5">4.2.1.47</ecNumber>
    </recommendedName>
    <alternativeName>
        <fullName evidence="5">GDP-D-mannose dehydratase</fullName>
    </alternativeName>
</protein>
<dbReference type="RefSeq" id="WP_393012483.1">
    <property type="nucleotide sequence ID" value="NZ_JAZAQF010000057.1"/>
</dbReference>
<sequence length="362" mass="41378">MTQPKRALITGITGQDGSYLSELLLQEGYEVHGIIRRTSTFNTDRIDHLYEDPHNEGVRLFLHYGDLCDGSTLRRILDKIQPHEVYNLGAQSHVRVSFDEPEYTVDAVGLGTLRILEALRETQQRTGQEIRYYQAGSSEMFGKVLEVPQKETTPFYPRSPYACAKVYAHWQTVNYRESYGLFACNGILFNHESPRRGETFVTRKITRALSRILAGTQKKIFMGNLDSKRDWGYAKDYVRAMWLMLQQEQPDDYVVATNETHSIREFLDVAFGYVNLDWQQFVEFDPRYLRPAEVDLLIGDAGRAKEKLGWEPSVTFEELVKIMVDADIRAIGLEPPGEGEALMHREAATVRQDSPITVDLGG</sequence>
<feature type="binding site" evidence="5">
    <location>
        <position position="132"/>
    </location>
    <ligand>
        <name>NADP(+)</name>
        <dbReference type="ChEBI" id="CHEBI:58349"/>
    </ligand>
</feature>
<dbReference type="PANTHER" id="PTHR43715:SF1">
    <property type="entry name" value="GDP-MANNOSE 4,6 DEHYDRATASE"/>
    <property type="match status" value="1"/>
</dbReference>
<proteinExistence type="inferred from homology"/>
<comment type="caution">
    <text evidence="7">The sequence shown here is derived from an EMBL/GenBank/DDBJ whole genome shotgun (WGS) entry which is preliminary data.</text>
</comment>
<comment type="similarity">
    <text evidence="2 5">Belongs to the NAD(P)-dependent epimerase/dehydratase family. GDP-mannose 4,6-dehydratase subfamily.</text>
</comment>
<keyword evidence="8" id="KW-1185">Reference proteome</keyword>
<dbReference type="CDD" id="cd05260">
    <property type="entry name" value="GDP_MD_SDR_e"/>
    <property type="match status" value="1"/>
</dbReference>
<accession>A0ABW7CD83</accession>
<comment type="function">
    <text evidence="5">Catalyzes the conversion of GDP-D-mannose to GDP-4-dehydro-6-deoxy-D-mannose.</text>
</comment>
<comment type="caution">
    <text evidence="5">Lacks conserved residue(s) required for the propagation of feature annotation.</text>
</comment>
<dbReference type="InterPro" id="IPR036291">
    <property type="entry name" value="NAD(P)-bd_dom_sf"/>
</dbReference>